<comment type="caution">
    <text evidence="3">The sequence shown here is derived from an EMBL/GenBank/DDBJ whole genome shotgun (WGS) entry which is preliminary data.</text>
</comment>
<accession>A0A4R3KZI3</accession>
<keyword evidence="1" id="KW-0812">Transmembrane</keyword>
<feature type="chain" id="PRO_5020646202" description="Secreted protein" evidence="2">
    <location>
        <begin position="27"/>
        <end position="259"/>
    </location>
</feature>
<dbReference type="EMBL" id="SMAF01000054">
    <property type="protein sequence ID" value="TCS91002.1"/>
    <property type="molecule type" value="Genomic_DNA"/>
</dbReference>
<evidence type="ECO:0000256" key="1">
    <source>
        <dbReference type="SAM" id="Phobius"/>
    </source>
</evidence>
<keyword evidence="2" id="KW-0732">Signal</keyword>
<sequence length="259" mass="25905">MQLRSVLFAATSVLLGAGLSPASAVASNGGLCCLDAREDVVRSVPAVPAGSGGDAVLDFEGLGNQEPVENFYNGGLGGNGSGPGPNYGVVFGSSSLSIISEEAGGTGNFTNNPSGDTILFFLTGSAVVDVDGGFDTGFSFFYSAASNPGVVRVYDGPGATGTVLAELNLPVTPPTGSTPYTFDNWVPFGVTFSGVARSVDFGGTANQIGFDNITLGSDVPGNPGGPVLPPAAPVPVVGPLALILMTLGVMLLGWVVARR</sequence>
<dbReference type="AlphaFoldDB" id="A0A4R3KZI3"/>
<keyword evidence="1" id="KW-0472">Membrane</keyword>
<evidence type="ECO:0000313" key="4">
    <source>
        <dbReference type="Proteomes" id="UP000294599"/>
    </source>
</evidence>
<dbReference type="OrthoDB" id="6400733at2"/>
<gene>
    <name evidence="3" type="ORF">EDC25_1542</name>
</gene>
<name>A0A4R3KZI3_9GAMM</name>
<keyword evidence="4" id="KW-1185">Reference proteome</keyword>
<keyword evidence="1" id="KW-1133">Transmembrane helix</keyword>
<reference evidence="3 4" key="1">
    <citation type="submission" date="2019-03" db="EMBL/GenBank/DDBJ databases">
        <title>Genomic Encyclopedia of Type Strains, Phase IV (KMG-IV): sequencing the most valuable type-strain genomes for metagenomic binning, comparative biology and taxonomic classification.</title>
        <authorList>
            <person name="Goeker M."/>
        </authorList>
    </citation>
    <scope>NUCLEOTIDE SEQUENCE [LARGE SCALE GENOMIC DNA]</scope>
    <source>
        <strain evidence="3 4">DSM 21944</strain>
    </source>
</reference>
<evidence type="ECO:0000313" key="3">
    <source>
        <dbReference type="EMBL" id="TCS91002.1"/>
    </source>
</evidence>
<feature type="signal peptide" evidence="2">
    <location>
        <begin position="1"/>
        <end position="26"/>
    </location>
</feature>
<organism evidence="3 4">
    <name type="scientific">Pseudofulvimonas gallinarii</name>
    <dbReference type="NCBI Taxonomy" id="634155"/>
    <lineage>
        <taxon>Bacteria</taxon>
        <taxon>Pseudomonadati</taxon>
        <taxon>Pseudomonadota</taxon>
        <taxon>Gammaproteobacteria</taxon>
        <taxon>Lysobacterales</taxon>
        <taxon>Rhodanobacteraceae</taxon>
        <taxon>Pseudofulvimonas</taxon>
    </lineage>
</organism>
<dbReference type="Proteomes" id="UP000294599">
    <property type="component" value="Unassembled WGS sequence"/>
</dbReference>
<feature type="transmembrane region" description="Helical" evidence="1">
    <location>
        <begin position="236"/>
        <end position="257"/>
    </location>
</feature>
<protein>
    <recommendedName>
        <fullName evidence="5">Secreted protein</fullName>
    </recommendedName>
</protein>
<evidence type="ECO:0000256" key="2">
    <source>
        <dbReference type="SAM" id="SignalP"/>
    </source>
</evidence>
<proteinExistence type="predicted"/>
<evidence type="ECO:0008006" key="5">
    <source>
        <dbReference type="Google" id="ProtNLM"/>
    </source>
</evidence>
<dbReference type="RefSeq" id="WP_132577804.1">
    <property type="nucleotide sequence ID" value="NZ_JBHLWF010000060.1"/>
</dbReference>